<dbReference type="EMBL" id="KN833706">
    <property type="protein sequence ID" value="KIK25743.1"/>
    <property type="molecule type" value="Genomic_DNA"/>
</dbReference>
<keyword evidence="4" id="KW-1185">Reference proteome</keyword>
<reference evidence="3 4" key="1">
    <citation type="submission" date="2014-04" db="EMBL/GenBank/DDBJ databases">
        <authorList>
            <consortium name="DOE Joint Genome Institute"/>
            <person name="Kuo A."/>
            <person name="Kohler A."/>
            <person name="Costa M.D."/>
            <person name="Nagy L.G."/>
            <person name="Floudas D."/>
            <person name="Copeland A."/>
            <person name="Barry K.W."/>
            <person name="Cichocki N."/>
            <person name="Veneault-Fourrey C."/>
            <person name="LaButti K."/>
            <person name="Lindquist E.A."/>
            <person name="Lipzen A."/>
            <person name="Lundell T."/>
            <person name="Morin E."/>
            <person name="Murat C."/>
            <person name="Sun H."/>
            <person name="Tunlid A."/>
            <person name="Henrissat B."/>
            <person name="Grigoriev I.V."/>
            <person name="Hibbett D.S."/>
            <person name="Martin F."/>
            <person name="Nordberg H.P."/>
            <person name="Cantor M.N."/>
            <person name="Hua S.X."/>
        </authorList>
    </citation>
    <scope>NUCLEOTIDE SEQUENCE [LARGE SCALE GENOMIC DNA]</scope>
    <source>
        <strain evidence="3 4">441</strain>
    </source>
</reference>
<accession>A0A0D0A0U6</accession>
<dbReference type="STRING" id="765257.A0A0D0A0U6"/>
<dbReference type="Proteomes" id="UP000054018">
    <property type="component" value="Unassembled WGS sequence"/>
</dbReference>
<evidence type="ECO:0000313" key="3">
    <source>
        <dbReference type="EMBL" id="KIK25743.1"/>
    </source>
</evidence>
<dbReference type="AlphaFoldDB" id="A0A0D0A0U6"/>
<feature type="region of interest" description="Disordered" evidence="1">
    <location>
        <begin position="1"/>
        <end position="57"/>
    </location>
</feature>
<evidence type="ECO:0000313" key="4">
    <source>
        <dbReference type="Proteomes" id="UP000054018"/>
    </source>
</evidence>
<proteinExistence type="predicted"/>
<gene>
    <name evidence="3" type="ORF">PISMIDRAFT_677055</name>
</gene>
<feature type="transmembrane region" description="Helical" evidence="2">
    <location>
        <begin position="58"/>
        <end position="76"/>
    </location>
</feature>
<keyword evidence="2" id="KW-1133">Transmembrane helix</keyword>
<evidence type="ECO:0000256" key="2">
    <source>
        <dbReference type="SAM" id="Phobius"/>
    </source>
</evidence>
<dbReference type="OrthoDB" id="2538110at2759"/>
<feature type="compositionally biased region" description="Acidic residues" evidence="1">
    <location>
        <begin position="15"/>
        <end position="28"/>
    </location>
</feature>
<organism evidence="3 4">
    <name type="scientific">Pisolithus microcarpus 441</name>
    <dbReference type="NCBI Taxonomy" id="765257"/>
    <lineage>
        <taxon>Eukaryota</taxon>
        <taxon>Fungi</taxon>
        <taxon>Dikarya</taxon>
        <taxon>Basidiomycota</taxon>
        <taxon>Agaricomycotina</taxon>
        <taxon>Agaricomycetes</taxon>
        <taxon>Agaricomycetidae</taxon>
        <taxon>Boletales</taxon>
        <taxon>Sclerodermatineae</taxon>
        <taxon>Pisolithaceae</taxon>
        <taxon>Pisolithus</taxon>
    </lineage>
</organism>
<protein>
    <submittedName>
        <fullName evidence="3">Uncharacterized protein</fullName>
    </submittedName>
</protein>
<dbReference type="HOGENOM" id="CLU_128323_1_0_1"/>
<sequence>MSTTKYHRLPHSDDDGSNDNDNNNDDWDDTRPQATSRPSRSTPRRLTDPRFNPPPPPVWKRVALITFIIFLFWLSYSLRTKKNTQQDIIYASRYSKEFKYRPAASPIITERLKDGRVRLRGAYPTG</sequence>
<name>A0A0D0A0U6_9AGAM</name>
<evidence type="ECO:0000256" key="1">
    <source>
        <dbReference type="SAM" id="MobiDB-lite"/>
    </source>
</evidence>
<reference evidence="4" key="2">
    <citation type="submission" date="2015-01" db="EMBL/GenBank/DDBJ databases">
        <title>Evolutionary Origins and Diversification of the Mycorrhizal Mutualists.</title>
        <authorList>
            <consortium name="DOE Joint Genome Institute"/>
            <consortium name="Mycorrhizal Genomics Consortium"/>
            <person name="Kohler A."/>
            <person name="Kuo A."/>
            <person name="Nagy L.G."/>
            <person name="Floudas D."/>
            <person name="Copeland A."/>
            <person name="Barry K.W."/>
            <person name="Cichocki N."/>
            <person name="Veneault-Fourrey C."/>
            <person name="LaButti K."/>
            <person name="Lindquist E.A."/>
            <person name="Lipzen A."/>
            <person name="Lundell T."/>
            <person name="Morin E."/>
            <person name="Murat C."/>
            <person name="Riley R."/>
            <person name="Ohm R."/>
            <person name="Sun H."/>
            <person name="Tunlid A."/>
            <person name="Henrissat B."/>
            <person name="Grigoriev I.V."/>
            <person name="Hibbett D.S."/>
            <person name="Martin F."/>
        </authorList>
    </citation>
    <scope>NUCLEOTIDE SEQUENCE [LARGE SCALE GENOMIC DNA]</scope>
    <source>
        <strain evidence="4">441</strain>
    </source>
</reference>
<keyword evidence="2" id="KW-0472">Membrane</keyword>
<keyword evidence="2" id="KW-0812">Transmembrane</keyword>
<feature type="compositionally biased region" description="Low complexity" evidence="1">
    <location>
        <begin position="32"/>
        <end position="41"/>
    </location>
</feature>